<name>A0ABR2KAG2_9EUKA</name>
<proteinExistence type="predicted"/>
<dbReference type="SUPFAM" id="SSF56112">
    <property type="entry name" value="Protein kinase-like (PK-like)"/>
    <property type="match status" value="1"/>
</dbReference>
<dbReference type="PANTHER" id="PTHR23257">
    <property type="entry name" value="SERINE-THREONINE PROTEIN KINASE"/>
    <property type="match status" value="1"/>
</dbReference>
<dbReference type="EMBL" id="JAPFFF010000006">
    <property type="protein sequence ID" value="KAK8888101.1"/>
    <property type="molecule type" value="Genomic_DNA"/>
</dbReference>
<dbReference type="PANTHER" id="PTHR23257:SF875">
    <property type="entry name" value="TYROSINE-PROTEIN KINASE DDB_G0283397-RELATED"/>
    <property type="match status" value="1"/>
</dbReference>
<feature type="domain" description="Protein kinase" evidence="1">
    <location>
        <begin position="21"/>
        <end position="288"/>
    </location>
</feature>
<organism evidence="2 3">
    <name type="scientific">Tritrichomonas musculus</name>
    <dbReference type="NCBI Taxonomy" id="1915356"/>
    <lineage>
        <taxon>Eukaryota</taxon>
        <taxon>Metamonada</taxon>
        <taxon>Parabasalia</taxon>
        <taxon>Tritrichomonadida</taxon>
        <taxon>Tritrichomonadidae</taxon>
        <taxon>Tritrichomonas</taxon>
    </lineage>
</organism>
<protein>
    <recommendedName>
        <fullName evidence="1">Protein kinase domain-containing protein</fullName>
    </recommendedName>
</protein>
<dbReference type="InterPro" id="IPR050167">
    <property type="entry name" value="Ser_Thr_protein_kinase"/>
</dbReference>
<reference evidence="2 3" key="1">
    <citation type="submission" date="2024-04" db="EMBL/GenBank/DDBJ databases">
        <title>Tritrichomonas musculus Genome.</title>
        <authorList>
            <person name="Alves-Ferreira E."/>
            <person name="Grigg M."/>
            <person name="Lorenzi H."/>
            <person name="Galac M."/>
        </authorList>
    </citation>
    <scope>NUCLEOTIDE SEQUENCE [LARGE SCALE GENOMIC DNA]</scope>
    <source>
        <strain evidence="2 3">EAF2021</strain>
    </source>
</reference>
<comment type="caution">
    <text evidence="2">The sequence shown here is derived from an EMBL/GenBank/DDBJ whole genome shotgun (WGS) entry which is preliminary data.</text>
</comment>
<evidence type="ECO:0000313" key="2">
    <source>
        <dbReference type="EMBL" id="KAK8888101.1"/>
    </source>
</evidence>
<sequence>MSFPLSIKQKYGNDPFDVSHYFDIEDEVKSTHGQGYKAKDKVNGTKMFITIFNQKLDFPDYNRMLIDYIVKIPSRISKLPGFVHLIDYYFSVEKNREKGWLITAYEQLENGSLDKIFNRLRDKIKIPKFLNATVRSKLVFGIAAAMKSLHRMDIPFGFLCLSNVFLDKDYECRIRFSPSDTTFAMFQIDKDFISSDFYFLSPELCSLSSNIEKPADVFSYGAILFALFEGEFPKLYDIQLLYNGAFLKKPAKVSDQYWKLILKCMNNNPELRPTFDEIVSELRDDKFIYEEGTDMDALHEYQNRVDLPELKEAHEMIQRLTKEVEQLKKQLDSKA</sequence>
<dbReference type="PROSITE" id="PS50011">
    <property type="entry name" value="PROTEIN_KINASE_DOM"/>
    <property type="match status" value="1"/>
</dbReference>
<evidence type="ECO:0000313" key="3">
    <source>
        <dbReference type="Proteomes" id="UP001470230"/>
    </source>
</evidence>
<dbReference type="InterPro" id="IPR000719">
    <property type="entry name" value="Prot_kinase_dom"/>
</dbReference>
<keyword evidence="3" id="KW-1185">Reference proteome</keyword>
<dbReference type="Gene3D" id="1.10.510.10">
    <property type="entry name" value="Transferase(Phosphotransferase) domain 1"/>
    <property type="match status" value="1"/>
</dbReference>
<evidence type="ECO:0000259" key="1">
    <source>
        <dbReference type="PROSITE" id="PS50011"/>
    </source>
</evidence>
<dbReference type="InterPro" id="IPR001245">
    <property type="entry name" value="Ser-Thr/Tyr_kinase_cat_dom"/>
</dbReference>
<dbReference type="Proteomes" id="UP001470230">
    <property type="component" value="Unassembled WGS sequence"/>
</dbReference>
<accession>A0ABR2KAG2</accession>
<gene>
    <name evidence="2" type="ORF">M9Y10_039162</name>
</gene>
<dbReference type="Pfam" id="PF07714">
    <property type="entry name" value="PK_Tyr_Ser-Thr"/>
    <property type="match status" value="1"/>
</dbReference>
<dbReference type="InterPro" id="IPR011009">
    <property type="entry name" value="Kinase-like_dom_sf"/>
</dbReference>